<evidence type="ECO:0000313" key="3">
    <source>
        <dbReference type="Proteomes" id="UP000324479"/>
    </source>
</evidence>
<feature type="transmembrane region" description="Helical" evidence="1">
    <location>
        <begin position="188"/>
        <end position="208"/>
    </location>
</feature>
<dbReference type="RefSeq" id="WP_150079028.1">
    <property type="nucleotide sequence ID" value="NZ_VWOX01000017.1"/>
</dbReference>
<sequence>MSSEAESRPRELPWLFSGPVDLLAFGGSAALAGCLLLIGGLFGWLHQDTPSWAWVVAILLIDVAHVYATGFRVYFDRKELSRRPWLYGLTPALAWAISWALYSESIDLFWRCLAYLAVFHFVRQQFGWVALYRSKAGETDRWGRRIDTAAIYLATLYPLAYWHCHLPREFWWFRPDDFARFSFDWSRWLAPIYWVTLSAYVAKSLVLAVRKHHLNPGKDLVVATTAVCWYVGIITFNSDYAFTVTNVIIHGIPYMVLVYWYHRSVQAGDRSGSSVSTRRRSLQAIVRFIGLIWILAYIEELVWDRGLWHERSWLFGSPWDLQSVEAVLVPLLAVPQITHYVLDGFIWRRRSSRRVAQLATAN</sequence>
<keyword evidence="1" id="KW-0812">Transmembrane</keyword>
<dbReference type="Proteomes" id="UP000324479">
    <property type="component" value="Unassembled WGS sequence"/>
</dbReference>
<feature type="transmembrane region" description="Helical" evidence="1">
    <location>
        <begin position="282"/>
        <end position="303"/>
    </location>
</feature>
<feature type="transmembrane region" description="Helical" evidence="1">
    <location>
        <begin position="20"/>
        <end position="45"/>
    </location>
</feature>
<evidence type="ECO:0000256" key="1">
    <source>
        <dbReference type="SAM" id="Phobius"/>
    </source>
</evidence>
<comment type="caution">
    <text evidence="2">The sequence shown here is derived from an EMBL/GenBank/DDBJ whole genome shotgun (WGS) entry which is preliminary data.</text>
</comment>
<gene>
    <name evidence="2" type="ORF">FYK55_23240</name>
</gene>
<accession>A0A5M6CWW7</accession>
<feature type="transmembrane region" description="Helical" evidence="1">
    <location>
        <begin position="323"/>
        <end position="342"/>
    </location>
</feature>
<dbReference type="AlphaFoldDB" id="A0A5M6CWW7"/>
<keyword evidence="1" id="KW-0472">Membrane</keyword>
<feature type="transmembrane region" description="Helical" evidence="1">
    <location>
        <begin position="242"/>
        <end position="261"/>
    </location>
</feature>
<dbReference type="EMBL" id="VWOX01000017">
    <property type="protein sequence ID" value="KAA5539718.1"/>
    <property type="molecule type" value="Genomic_DNA"/>
</dbReference>
<organism evidence="2 3">
    <name type="scientific">Roseiconus nitratireducens</name>
    <dbReference type="NCBI Taxonomy" id="2605748"/>
    <lineage>
        <taxon>Bacteria</taxon>
        <taxon>Pseudomonadati</taxon>
        <taxon>Planctomycetota</taxon>
        <taxon>Planctomycetia</taxon>
        <taxon>Pirellulales</taxon>
        <taxon>Pirellulaceae</taxon>
        <taxon>Roseiconus</taxon>
    </lineage>
</organism>
<keyword evidence="3" id="KW-1185">Reference proteome</keyword>
<proteinExistence type="predicted"/>
<feature type="transmembrane region" description="Helical" evidence="1">
    <location>
        <begin position="85"/>
        <end position="102"/>
    </location>
</feature>
<name>A0A5M6CWW7_9BACT</name>
<protein>
    <submittedName>
        <fullName evidence="2">Uncharacterized protein</fullName>
    </submittedName>
</protein>
<evidence type="ECO:0000313" key="2">
    <source>
        <dbReference type="EMBL" id="KAA5539718.1"/>
    </source>
</evidence>
<reference evidence="2 3" key="1">
    <citation type="submission" date="2019-08" db="EMBL/GenBank/DDBJ databases">
        <authorList>
            <person name="Dhanesh K."/>
            <person name="Kumar G."/>
            <person name="Sasikala C."/>
            <person name="Venkata Ramana C."/>
        </authorList>
    </citation>
    <scope>NUCLEOTIDE SEQUENCE [LARGE SCALE GENOMIC DNA]</scope>
    <source>
        <strain evidence="2 3">JC645</strain>
    </source>
</reference>
<feature type="transmembrane region" description="Helical" evidence="1">
    <location>
        <begin position="51"/>
        <end position="73"/>
    </location>
</feature>
<feature type="transmembrane region" description="Helical" evidence="1">
    <location>
        <begin position="149"/>
        <end position="168"/>
    </location>
</feature>
<feature type="transmembrane region" description="Helical" evidence="1">
    <location>
        <begin position="220"/>
        <end position="236"/>
    </location>
</feature>
<keyword evidence="1" id="KW-1133">Transmembrane helix</keyword>